<sequence>MIPDAYFDRFETQKYRHKNPVQRMLIRRFAATLHSMFLEALPARTVLEVGCGEGFLSGYLSEKLEDTSFIGVEYNPEDVARLQRHFPRIEAHVGSIYDLGFLTKKPDIVVCCEVLEHLDDPRRALAELRKVGARRALLSVPHEPFFMLSNLLRGKNVSRFGNDIDHKNHWGMASFRALLEPDFEVLELRTSYPWILALAEPRA</sequence>
<dbReference type="InterPro" id="IPR029063">
    <property type="entry name" value="SAM-dependent_MTases_sf"/>
</dbReference>
<organism evidence="2 3">
    <name type="scientific">Polyangium fumosum</name>
    <dbReference type="NCBI Taxonomy" id="889272"/>
    <lineage>
        <taxon>Bacteria</taxon>
        <taxon>Pseudomonadati</taxon>
        <taxon>Myxococcota</taxon>
        <taxon>Polyangia</taxon>
        <taxon>Polyangiales</taxon>
        <taxon>Polyangiaceae</taxon>
        <taxon>Polyangium</taxon>
    </lineage>
</organism>
<dbReference type="PANTHER" id="PTHR43861">
    <property type="entry name" value="TRANS-ACONITATE 2-METHYLTRANSFERASE-RELATED"/>
    <property type="match status" value="1"/>
</dbReference>
<dbReference type="EMBL" id="SSMQ01000052">
    <property type="protein sequence ID" value="TKC99894.1"/>
    <property type="molecule type" value="Genomic_DNA"/>
</dbReference>
<evidence type="ECO:0000313" key="2">
    <source>
        <dbReference type="EMBL" id="TKC99894.1"/>
    </source>
</evidence>
<dbReference type="Gene3D" id="3.40.50.150">
    <property type="entry name" value="Vaccinia Virus protein VP39"/>
    <property type="match status" value="1"/>
</dbReference>
<evidence type="ECO:0000259" key="1">
    <source>
        <dbReference type="Pfam" id="PF08241"/>
    </source>
</evidence>
<reference evidence="2 3" key="1">
    <citation type="submission" date="2019-04" db="EMBL/GenBank/DDBJ databases">
        <authorList>
            <person name="Li Y."/>
            <person name="Wang J."/>
        </authorList>
    </citation>
    <scope>NUCLEOTIDE SEQUENCE [LARGE SCALE GENOMIC DNA]</scope>
    <source>
        <strain evidence="2 3">DSM 14668</strain>
    </source>
</reference>
<dbReference type="InterPro" id="IPR013216">
    <property type="entry name" value="Methyltransf_11"/>
</dbReference>
<dbReference type="Pfam" id="PF08241">
    <property type="entry name" value="Methyltransf_11"/>
    <property type="match status" value="1"/>
</dbReference>
<proteinExistence type="predicted"/>
<dbReference type="SUPFAM" id="SSF53335">
    <property type="entry name" value="S-adenosyl-L-methionine-dependent methyltransferases"/>
    <property type="match status" value="1"/>
</dbReference>
<accession>A0A4U1IYX4</accession>
<dbReference type="GO" id="GO:0032259">
    <property type="term" value="P:methylation"/>
    <property type="evidence" value="ECO:0007669"/>
    <property type="project" value="UniProtKB-KW"/>
</dbReference>
<dbReference type="AlphaFoldDB" id="A0A4U1IYX4"/>
<dbReference type="RefSeq" id="WP_136933695.1">
    <property type="nucleotide sequence ID" value="NZ_SSMQ01000052.1"/>
</dbReference>
<keyword evidence="3" id="KW-1185">Reference proteome</keyword>
<dbReference type="CDD" id="cd02440">
    <property type="entry name" value="AdoMet_MTases"/>
    <property type="match status" value="1"/>
</dbReference>
<comment type="caution">
    <text evidence="2">The sequence shown here is derived from an EMBL/GenBank/DDBJ whole genome shotgun (WGS) entry which is preliminary data.</text>
</comment>
<keyword evidence="2" id="KW-0808">Transferase</keyword>
<dbReference type="OrthoDB" id="5504467at2"/>
<feature type="domain" description="Methyltransferase type 11" evidence="1">
    <location>
        <begin position="47"/>
        <end position="132"/>
    </location>
</feature>
<keyword evidence="2" id="KW-0489">Methyltransferase</keyword>
<dbReference type="Proteomes" id="UP000309215">
    <property type="component" value="Unassembled WGS sequence"/>
</dbReference>
<dbReference type="GO" id="GO:0008757">
    <property type="term" value="F:S-adenosylmethionine-dependent methyltransferase activity"/>
    <property type="evidence" value="ECO:0007669"/>
    <property type="project" value="InterPro"/>
</dbReference>
<name>A0A4U1IYX4_9BACT</name>
<protein>
    <submittedName>
        <fullName evidence="2">Class I SAM-dependent methyltransferase</fullName>
    </submittedName>
</protein>
<evidence type="ECO:0000313" key="3">
    <source>
        <dbReference type="Proteomes" id="UP000309215"/>
    </source>
</evidence>
<gene>
    <name evidence="2" type="ORF">E8A74_36390</name>
</gene>